<protein>
    <submittedName>
        <fullName evidence="2">VOC family protein</fullName>
    </submittedName>
</protein>
<feature type="domain" description="VOC" evidence="1">
    <location>
        <begin position="5"/>
        <end position="125"/>
    </location>
</feature>
<comment type="caution">
    <text evidence="2">The sequence shown here is derived from an EMBL/GenBank/DDBJ whole genome shotgun (WGS) entry which is preliminary data.</text>
</comment>
<proteinExistence type="predicted"/>
<dbReference type="RefSeq" id="WP_201918006.1">
    <property type="nucleotide sequence ID" value="NZ_JAERQG010000001.1"/>
</dbReference>
<reference evidence="2" key="1">
    <citation type="submission" date="2021-01" db="EMBL/GenBank/DDBJ databases">
        <title>Marivirga sp. nov., isolated from intertidal surface sediments.</title>
        <authorList>
            <person name="Zhang M."/>
        </authorList>
    </citation>
    <scope>NUCLEOTIDE SEQUENCE</scope>
    <source>
        <strain evidence="2">SM1354</strain>
    </source>
</reference>
<keyword evidence="3" id="KW-1185">Reference proteome</keyword>
<dbReference type="PROSITE" id="PS51819">
    <property type="entry name" value="VOC"/>
    <property type="match status" value="1"/>
</dbReference>
<organism evidence="2 3">
    <name type="scientific">Marivirga atlantica</name>
    <dbReference type="NCBI Taxonomy" id="1548457"/>
    <lineage>
        <taxon>Bacteria</taxon>
        <taxon>Pseudomonadati</taxon>
        <taxon>Bacteroidota</taxon>
        <taxon>Cytophagia</taxon>
        <taxon>Cytophagales</taxon>
        <taxon>Marivirgaceae</taxon>
        <taxon>Marivirga</taxon>
    </lineage>
</organism>
<gene>
    <name evidence="2" type="ORF">JKP34_04185</name>
</gene>
<dbReference type="Proteomes" id="UP000642920">
    <property type="component" value="Unassembled WGS sequence"/>
</dbReference>
<evidence type="ECO:0000313" key="3">
    <source>
        <dbReference type="Proteomes" id="UP000642920"/>
    </source>
</evidence>
<name>A0A937AF38_9BACT</name>
<evidence type="ECO:0000313" key="2">
    <source>
        <dbReference type="EMBL" id="MBL0764439.1"/>
    </source>
</evidence>
<evidence type="ECO:0000259" key="1">
    <source>
        <dbReference type="PROSITE" id="PS51819"/>
    </source>
</evidence>
<accession>A0A937AF38</accession>
<dbReference type="InterPro" id="IPR029068">
    <property type="entry name" value="Glyas_Bleomycin-R_OHBP_Dase"/>
</dbReference>
<dbReference type="AlphaFoldDB" id="A0A937AF38"/>
<dbReference type="Pfam" id="PF00903">
    <property type="entry name" value="Glyoxalase"/>
    <property type="match status" value="1"/>
</dbReference>
<dbReference type="Gene3D" id="3.10.180.10">
    <property type="entry name" value="2,3-Dihydroxybiphenyl 1,2-Dioxygenase, domain 1"/>
    <property type="match status" value="1"/>
</dbReference>
<dbReference type="InterPro" id="IPR037523">
    <property type="entry name" value="VOC_core"/>
</dbReference>
<dbReference type="InterPro" id="IPR004360">
    <property type="entry name" value="Glyas_Fos-R_dOase_dom"/>
</dbReference>
<sequence>MEITQIKETCFYSTQLELIKEFYHNKLELPIITEVPDKLIFFRAGSSVLLCFNPEYSENQEVPPPHYAKGKPHFAFEVKATHYEHAKEELATKQIEITYEHTWPSGKKSAYFEDPEGNVLEIVPSGLWDKL</sequence>
<dbReference type="EMBL" id="JAERQG010000001">
    <property type="protein sequence ID" value="MBL0764439.1"/>
    <property type="molecule type" value="Genomic_DNA"/>
</dbReference>
<dbReference type="SUPFAM" id="SSF54593">
    <property type="entry name" value="Glyoxalase/Bleomycin resistance protein/Dihydroxybiphenyl dioxygenase"/>
    <property type="match status" value="1"/>
</dbReference>